<organism evidence="3 4">
    <name type="scientific">Hibiscus sabdariffa</name>
    <name type="common">roselle</name>
    <dbReference type="NCBI Taxonomy" id="183260"/>
    <lineage>
        <taxon>Eukaryota</taxon>
        <taxon>Viridiplantae</taxon>
        <taxon>Streptophyta</taxon>
        <taxon>Embryophyta</taxon>
        <taxon>Tracheophyta</taxon>
        <taxon>Spermatophyta</taxon>
        <taxon>Magnoliopsida</taxon>
        <taxon>eudicotyledons</taxon>
        <taxon>Gunneridae</taxon>
        <taxon>Pentapetalae</taxon>
        <taxon>rosids</taxon>
        <taxon>malvids</taxon>
        <taxon>Malvales</taxon>
        <taxon>Malvaceae</taxon>
        <taxon>Malvoideae</taxon>
        <taxon>Hibiscus</taxon>
    </lineage>
</organism>
<dbReference type="Proteomes" id="UP001396334">
    <property type="component" value="Unassembled WGS sequence"/>
</dbReference>
<name>A0ABR2S479_9ROSI</name>
<dbReference type="SUPFAM" id="SSF46565">
    <property type="entry name" value="Chaperone J-domain"/>
    <property type="match status" value="1"/>
</dbReference>
<dbReference type="CDD" id="cd06257">
    <property type="entry name" value="DnaJ"/>
    <property type="match status" value="1"/>
</dbReference>
<sequence length="128" mass="13930">MKWHPDKNPNNKKEVEAKFKQISEAYEVLSDTQKRTIYDQYGEEGLKDQVPPPDAGGPGGTTFFQIGEGLGGRDGDGNDDSSGSSRMRGGSRSFGSMFGNDICSLFGEGRPMNQGPRKAPPNRECITL</sequence>
<reference evidence="3 4" key="1">
    <citation type="journal article" date="2024" name="G3 (Bethesda)">
        <title>Genome assembly of Hibiscus sabdariffa L. provides insights into metabolisms of medicinal natural products.</title>
        <authorList>
            <person name="Kim T."/>
        </authorList>
    </citation>
    <scope>NUCLEOTIDE SEQUENCE [LARGE SCALE GENOMIC DNA]</scope>
    <source>
        <strain evidence="3">TK-2024</strain>
        <tissue evidence="3">Old leaves</tissue>
    </source>
</reference>
<accession>A0ABR2S479</accession>
<dbReference type="Gene3D" id="1.10.287.110">
    <property type="entry name" value="DnaJ domain"/>
    <property type="match status" value="1"/>
</dbReference>
<feature type="compositionally biased region" description="Low complexity" evidence="1">
    <location>
        <begin position="80"/>
        <end position="94"/>
    </location>
</feature>
<dbReference type="PRINTS" id="PR00625">
    <property type="entry name" value="JDOMAIN"/>
</dbReference>
<dbReference type="EMBL" id="JBBPBN010000017">
    <property type="protein sequence ID" value="KAK9019853.1"/>
    <property type="molecule type" value="Genomic_DNA"/>
</dbReference>
<feature type="domain" description="J" evidence="2">
    <location>
        <begin position="1"/>
        <end position="42"/>
    </location>
</feature>
<gene>
    <name evidence="3" type="ORF">V6N11_054361</name>
</gene>
<feature type="region of interest" description="Disordered" evidence="1">
    <location>
        <begin position="39"/>
        <end position="94"/>
    </location>
</feature>
<dbReference type="PANTHER" id="PTHR43948">
    <property type="entry name" value="DNAJ HOMOLOG SUBFAMILY B"/>
    <property type="match status" value="1"/>
</dbReference>
<dbReference type="InterPro" id="IPR036869">
    <property type="entry name" value="J_dom_sf"/>
</dbReference>
<dbReference type="InterPro" id="IPR018253">
    <property type="entry name" value="DnaJ_domain_CS"/>
</dbReference>
<keyword evidence="4" id="KW-1185">Reference proteome</keyword>
<evidence type="ECO:0000313" key="3">
    <source>
        <dbReference type="EMBL" id="KAK9019853.1"/>
    </source>
</evidence>
<protein>
    <recommendedName>
        <fullName evidence="2">J domain-containing protein</fullName>
    </recommendedName>
</protein>
<dbReference type="PANTHER" id="PTHR43948:SF10">
    <property type="entry name" value="MRJ, ISOFORM E"/>
    <property type="match status" value="1"/>
</dbReference>
<dbReference type="SMART" id="SM00271">
    <property type="entry name" value="DnaJ"/>
    <property type="match status" value="1"/>
</dbReference>
<dbReference type="PROSITE" id="PS00636">
    <property type="entry name" value="DNAJ_1"/>
    <property type="match status" value="1"/>
</dbReference>
<comment type="caution">
    <text evidence="3">The sequence shown here is derived from an EMBL/GenBank/DDBJ whole genome shotgun (WGS) entry which is preliminary data.</text>
</comment>
<feature type="region of interest" description="Disordered" evidence="1">
    <location>
        <begin position="107"/>
        <end position="128"/>
    </location>
</feature>
<dbReference type="Pfam" id="PF00226">
    <property type="entry name" value="DnaJ"/>
    <property type="match status" value="1"/>
</dbReference>
<proteinExistence type="predicted"/>
<evidence type="ECO:0000313" key="4">
    <source>
        <dbReference type="Proteomes" id="UP001396334"/>
    </source>
</evidence>
<evidence type="ECO:0000256" key="1">
    <source>
        <dbReference type="SAM" id="MobiDB-lite"/>
    </source>
</evidence>
<evidence type="ECO:0000259" key="2">
    <source>
        <dbReference type="PROSITE" id="PS50076"/>
    </source>
</evidence>
<dbReference type="PROSITE" id="PS50076">
    <property type="entry name" value="DNAJ_2"/>
    <property type="match status" value="1"/>
</dbReference>
<dbReference type="InterPro" id="IPR001623">
    <property type="entry name" value="DnaJ_domain"/>
</dbReference>